<dbReference type="InterPro" id="IPR045058">
    <property type="entry name" value="GIMA/IAN/Toc"/>
</dbReference>
<gene>
    <name evidence="7" type="ORF">ElyMa_000165400</name>
</gene>
<dbReference type="InterPro" id="IPR006703">
    <property type="entry name" value="G_AIG1"/>
</dbReference>
<evidence type="ECO:0000313" key="7">
    <source>
        <dbReference type="EMBL" id="GFR63861.1"/>
    </source>
</evidence>
<dbReference type="AlphaFoldDB" id="A0AAV4EUM0"/>
<dbReference type="Proteomes" id="UP000762676">
    <property type="component" value="Unassembled WGS sequence"/>
</dbReference>
<evidence type="ECO:0000256" key="5">
    <source>
        <dbReference type="SAM" id="Phobius"/>
    </source>
</evidence>
<proteinExistence type="inferred from homology"/>
<keyword evidence="5" id="KW-0812">Transmembrane</keyword>
<dbReference type="InterPro" id="IPR027417">
    <property type="entry name" value="P-loop_NTPase"/>
</dbReference>
<dbReference type="GO" id="GO:0005525">
    <property type="term" value="F:GTP binding"/>
    <property type="evidence" value="ECO:0007669"/>
    <property type="project" value="UniProtKB-KW"/>
</dbReference>
<dbReference type="PANTHER" id="PTHR10903:SF184">
    <property type="entry name" value="GTP-BINDING PROTEIN A"/>
    <property type="match status" value="1"/>
</dbReference>
<evidence type="ECO:0000256" key="1">
    <source>
        <dbReference type="ARBA" id="ARBA00008535"/>
    </source>
</evidence>
<name>A0AAV4EUM0_9GAST</name>
<evidence type="ECO:0000256" key="2">
    <source>
        <dbReference type="ARBA" id="ARBA00022741"/>
    </source>
</evidence>
<dbReference type="Pfam" id="PF04548">
    <property type="entry name" value="AIG1"/>
    <property type="match status" value="1"/>
</dbReference>
<comment type="caution">
    <text evidence="7">The sequence shown here is derived from an EMBL/GenBank/DDBJ whole genome shotgun (WGS) entry which is preliminary data.</text>
</comment>
<reference evidence="7 8" key="1">
    <citation type="journal article" date="2021" name="Elife">
        <title>Chloroplast acquisition without the gene transfer in kleptoplastic sea slugs, Plakobranchus ocellatus.</title>
        <authorList>
            <person name="Maeda T."/>
            <person name="Takahashi S."/>
            <person name="Yoshida T."/>
            <person name="Shimamura S."/>
            <person name="Takaki Y."/>
            <person name="Nagai Y."/>
            <person name="Toyoda A."/>
            <person name="Suzuki Y."/>
            <person name="Arimoto A."/>
            <person name="Ishii H."/>
            <person name="Satoh N."/>
            <person name="Nishiyama T."/>
            <person name="Hasebe M."/>
            <person name="Maruyama T."/>
            <person name="Minagawa J."/>
            <person name="Obokata J."/>
            <person name="Shigenobu S."/>
        </authorList>
    </citation>
    <scope>NUCLEOTIDE SEQUENCE [LARGE SCALE GENOMIC DNA]</scope>
</reference>
<dbReference type="Gene3D" id="3.40.50.300">
    <property type="entry name" value="P-loop containing nucleotide triphosphate hydrolases"/>
    <property type="match status" value="1"/>
</dbReference>
<keyword evidence="3" id="KW-0342">GTP-binding</keyword>
<keyword evidence="2" id="KW-0547">Nucleotide-binding</keyword>
<keyword evidence="5" id="KW-1133">Transmembrane helix</keyword>
<feature type="transmembrane region" description="Helical" evidence="5">
    <location>
        <begin position="246"/>
        <end position="271"/>
    </location>
</feature>
<comment type="similarity">
    <text evidence="1">Belongs to the TRAFAC class TrmE-Era-EngA-EngB-Septin-like GTPase superfamily. AIG1/Toc34/Toc159-like paraseptin GTPase family. IAN subfamily.</text>
</comment>
<organism evidence="7 8">
    <name type="scientific">Elysia marginata</name>
    <dbReference type="NCBI Taxonomy" id="1093978"/>
    <lineage>
        <taxon>Eukaryota</taxon>
        <taxon>Metazoa</taxon>
        <taxon>Spiralia</taxon>
        <taxon>Lophotrochozoa</taxon>
        <taxon>Mollusca</taxon>
        <taxon>Gastropoda</taxon>
        <taxon>Heterobranchia</taxon>
        <taxon>Euthyneura</taxon>
        <taxon>Panpulmonata</taxon>
        <taxon>Sacoglossa</taxon>
        <taxon>Placobranchoidea</taxon>
        <taxon>Plakobranchidae</taxon>
        <taxon>Elysia</taxon>
    </lineage>
</organism>
<evidence type="ECO:0000256" key="3">
    <source>
        <dbReference type="ARBA" id="ARBA00023134"/>
    </source>
</evidence>
<dbReference type="PANTHER" id="PTHR10903">
    <property type="entry name" value="GTPASE, IMAP FAMILY MEMBER-RELATED"/>
    <property type="match status" value="1"/>
</dbReference>
<evidence type="ECO:0000313" key="8">
    <source>
        <dbReference type="Proteomes" id="UP000762676"/>
    </source>
</evidence>
<feature type="transmembrane region" description="Helical" evidence="5">
    <location>
        <begin position="283"/>
        <end position="316"/>
    </location>
</feature>
<dbReference type="EMBL" id="BMAT01000316">
    <property type="protein sequence ID" value="GFR63861.1"/>
    <property type="molecule type" value="Genomic_DNA"/>
</dbReference>
<keyword evidence="5" id="KW-0472">Membrane</keyword>
<keyword evidence="4" id="KW-0175">Coiled coil</keyword>
<feature type="domain" description="AIG1-type G" evidence="6">
    <location>
        <begin position="8"/>
        <end position="121"/>
    </location>
</feature>
<protein>
    <submittedName>
        <fullName evidence="7">Immune-associated nucleotide-binding protein 1</fullName>
    </submittedName>
</protein>
<sequence>MTINEEEDVEALDISKTILKPDFIKNHCILVITGEDFFQLDNKKTGKTFEKWVEEQTGKFAELVRECGNRVVQFDNRTEDKDKQQAQLDRLLTEVNKLQQTNGVYTDENFERAKALRERQKSEAKGAVIEEIALEEFRLLLDKVLYSEHNDLPDASSRCAQLIISLEKSNKDGKLDGFVGNLKVLKEIIDNTFRVVQTLPEEGDKRRKLTQMKLDGQIHRMHDHVQSLEQVYNELKWRQRALKGELVSAAALGMVQANMIGAVTFLAPGAVVLAPLALVSSFVLMAAAVVVVVVAAVVVVVAELVVVVVAAVVVVVTVL</sequence>
<evidence type="ECO:0000256" key="4">
    <source>
        <dbReference type="SAM" id="Coils"/>
    </source>
</evidence>
<evidence type="ECO:0000259" key="6">
    <source>
        <dbReference type="Pfam" id="PF04548"/>
    </source>
</evidence>
<feature type="coiled-coil region" evidence="4">
    <location>
        <begin position="81"/>
        <end position="108"/>
    </location>
</feature>
<keyword evidence="8" id="KW-1185">Reference proteome</keyword>
<accession>A0AAV4EUM0</accession>